<gene>
    <name evidence="2" type="ORF">K1J50_07975</name>
</gene>
<keyword evidence="3" id="KW-1185">Reference proteome</keyword>
<organism evidence="2 3">
    <name type="scientific">Caldovatus aquaticus</name>
    <dbReference type="NCBI Taxonomy" id="2865671"/>
    <lineage>
        <taxon>Bacteria</taxon>
        <taxon>Pseudomonadati</taxon>
        <taxon>Pseudomonadota</taxon>
        <taxon>Alphaproteobacteria</taxon>
        <taxon>Acetobacterales</taxon>
        <taxon>Roseomonadaceae</taxon>
        <taxon>Caldovatus</taxon>
    </lineage>
</organism>
<keyword evidence="1" id="KW-0732">Signal</keyword>
<evidence type="ECO:0000256" key="1">
    <source>
        <dbReference type="SAM" id="SignalP"/>
    </source>
</evidence>
<proteinExistence type="predicted"/>
<dbReference type="RefSeq" id="WP_220117178.1">
    <property type="nucleotide sequence ID" value="NZ_JAHZUY010000014.1"/>
</dbReference>
<dbReference type="EMBL" id="JAHZUY010000014">
    <property type="protein sequence ID" value="MBW8269424.1"/>
    <property type="molecule type" value="Genomic_DNA"/>
</dbReference>
<comment type="caution">
    <text evidence="2">The sequence shown here is derived from an EMBL/GenBank/DDBJ whole genome shotgun (WGS) entry which is preliminary data.</text>
</comment>
<feature type="chain" id="PRO_5046308352" description="Lipoprotein" evidence="1">
    <location>
        <begin position="22"/>
        <end position="45"/>
    </location>
</feature>
<sequence>MTRPRAVPLLLALALAAAALAACERGGGQSGPYIGLGGGMSHGVR</sequence>
<dbReference type="PROSITE" id="PS51257">
    <property type="entry name" value="PROKAR_LIPOPROTEIN"/>
    <property type="match status" value="1"/>
</dbReference>
<evidence type="ECO:0000313" key="3">
    <source>
        <dbReference type="Proteomes" id="UP001519924"/>
    </source>
</evidence>
<protein>
    <recommendedName>
        <fullName evidence="4">Lipoprotein</fullName>
    </recommendedName>
</protein>
<evidence type="ECO:0008006" key="4">
    <source>
        <dbReference type="Google" id="ProtNLM"/>
    </source>
</evidence>
<accession>A0ABS7F1E1</accession>
<dbReference type="Proteomes" id="UP001519924">
    <property type="component" value="Unassembled WGS sequence"/>
</dbReference>
<evidence type="ECO:0000313" key="2">
    <source>
        <dbReference type="EMBL" id="MBW8269424.1"/>
    </source>
</evidence>
<reference evidence="2 3" key="1">
    <citation type="submission" date="2021-08" db="EMBL/GenBank/DDBJ databases">
        <title>Caldovatus sediminis gen. nov., sp. nov., a moderately thermophilic bacterium isolated from a hot spring.</title>
        <authorList>
            <person name="Hu C.-J."/>
            <person name="Li W.-J."/>
            <person name="Xian W.-D."/>
        </authorList>
    </citation>
    <scope>NUCLEOTIDE SEQUENCE [LARGE SCALE GENOMIC DNA]</scope>
    <source>
        <strain evidence="2 3">SYSU G05006</strain>
    </source>
</reference>
<name>A0ABS7F1E1_9PROT</name>
<feature type="signal peptide" evidence="1">
    <location>
        <begin position="1"/>
        <end position="21"/>
    </location>
</feature>